<feature type="region of interest" description="Disordered" evidence="7">
    <location>
        <begin position="320"/>
        <end position="348"/>
    </location>
</feature>
<sequence length="448" mass="47703">MGWQFGPYRVEELIARGGMGEVHRAYDVQHDRYVALKLLTDRSADDEEFRKRFKREAHAAARLREPHVIPIHAYGEIDGRLYLDMRLVEGRNLSRALADDGPMHPAAAVAVIGQVAAALDAAHAEGLIHRDVKPSNVILQGDFAYLVDFGIARPLTANTDITGSGEALGTVGYMAPERFGSGPVDHRVDVYALACMLFQCLTGAKPFTAENPLAVIFAHANEDPPKPSERRGGVPTGLDRVVAKGMAKDPAERYASAGELASAARKAMHSETTKRLPAVPVVPVVPPAKRRRPQWKIAAAAVLLVGIAAAAVWLWPKASTTGNPQATSPAPTTTTSVPSGPGGLAAPDNPPCDGTHILIVGSAVTAANYASDLRQFLADNPGAKYLHAPSAGCGSLRTHLDGNEIYAVYYGPFTDKESACAKRTEVGGGSFVRRLDNTSSPDRAVSCR</sequence>
<keyword evidence="8" id="KW-0812">Transmembrane</keyword>
<dbReference type="SUPFAM" id="SSF56112">
    <property type="entry name" value="Protein kinase-like (PK-like)"/>
    <property type="match status" value="1"/>
</dbReference>
<dbReference type="RefSeq" id="WP_037255391.1">
    <property type="nucleotide sequence ID" value="NZ_QHKI01000060.1"/>
</dbReference>
<keyword evidence="5 10" id="KW-0418">Kinase</keyword>
<evidence type="ECO:0000259" key="9">
    <source>
        <dbReference type="PROSITE" id="PS50011"/>
    </source>
</evidence>
<evidence type="ECO:0000256" key="4">
    <source>
        <dbReference type="ARBA" id="ARBA00022741"/>
    </source>
</evidence>
<keyword evidence="8" id="KW-1133">Transmembrane helix</keyword>
<dbReference type="Gene3D" id="3.30.200.20">
    <property type="entry name" value="Phosphorylase Kinase, domain 1"/>
    <property type="match status" value="1"/>
</dbReference>
<evidence type="ECO:0000256" key="3">
    <source>
        <dbReference type="ARBA" id="ARBA00022679"/>
    </source>
</evidence>
<dbReference type="GO" id="GO:0004674">
    <property type="term" value="F:protein serine/threonine kinase activity"/>
    <property type="evidence" value="ECO:0007669"/>
    <property type="project" value="UniProtKB-KW"/>
</dbReference>
<evidence type="ECO:0000256" key="5">
    <source>
        <dbReference type="ARBA" id="ARBA00022777"/>
    </source>
</evidence>
<feature type="domain" description="Protein kinase" evidence="9">
    <location>
        <begin position="8"/>
        <end position="272"/>
    </location>
</feature>
<dbReference type="SMART" id="SM00220">
    <property type="entry name" value="S_TKc"/>
    <property type="match status" value="1"/>
</dbReference>
<dbReference type="Pfam" id="PF00069">
    <property type="entry name" value="Pkinase"/>
    <property type="match status" value="1"/>
</dbReference>
<dbReference type="AlphaFoldDB" id="A0A428YSA0"/>
<dbReference type="OrthoDB" id="9762169at2"/>
<dbReference type="FunFam" id="1.10.510.10:FF:000021">
    <property type="entry name" value="Serine/threonine protein kinase"/>
    <property type="match status" value="1"/>
</dbReference>
<feature type="compositionally biased region" description="Low complexity" evidence="7">
    <location>
        <begin position="324"/>
        <end position="339"/>
    </location>
</feature>
<dbReference type="Gene3D" id="1.10.510.10">
    <property type="entry name" value="Transferase(Phosphotransferase) domain 1"/>
    <property type="match status" value="1"/>
</dbReference>
<dbReference type="CDD" id="cd14014">
    <property type="entry name" value="STKc_PknB_like"/>
    <property type="match status" value="1"/>
</dbReference>
<dbReference type="InterPro" id="IPR011009">
    <property type="entry name" value="Kinase-like_dom_sf"/>
</dbReference>
<dbReference type="EMBL" id="QHKI01000060">
    <property type="protein sequence ID" value="RSM72351.1"/>
    <property type="molecule type" value="Genomic_DNA"/>
</dbReference>
<dbReference type="PANTHER" id="PTHR43289">
    <property type="entry name" value="MITOGEN-ACTIVATED PROTEIN KINASE KINASE KINASE 20-RELATED"/>
    <property type="match status" value="1"/>
</dbReference>
<evidence type="ECO:0000256" key="8">
    <source>
        <dbReference type="SAM" id="Phobius"/>
    </source>
</evidence>
<accession>A0A428YSA0</accession>
<evidence type="ECO:0000256" key="6">
    <source>
        <dbReference type="ARBA" id="ARBA00022840"/>
    </source>
</evidence>
<evidence type="ECO:0000256" key="2">
    <source>
        <dbReference type="ARBA" id="ARBA00022527"/>
    </source>
</evidence>
<protein>
    <recommendedName>
        <fullName evidence="1">non-specific serine/threonine protein kinase</fullName>
        <ecNumber evidence="1">2.7.11.1</ecNumber>
    </recommendedName>
</protein>
<keyword evidence="8" id="KW-0472">Membrane</keyword>
<organism evidence="10 11">
    <name type="scientific">Kibdelosporangium aridum</name>
    <dbReference type="NCBI Taxonomy" id="2030"/>
    <lineage>
        <taxon>Bacteria</taxon>
        <taxon>Bacillati</taxon>
        <taxon>Actinomycetota</taxon>
        <taxon>Actinomycetes</taxon>
        <taxon>Pseudonocardiales</taxon>
        <taxon>Pseudonocardiaceae</taxon>
        <taxon>Kibdelosporangium</taxon>
    </lineage>
</organism>
<dbReference type="InterPro" id="IPR008271">
    <property type="entry name" value="Ser/Thr_kinase_AS"/>
</dbReference>
<dbReference type="GO" id="GO:0005524">
    <property type="term" value="F:ATP binding"/>
    <property type="evidence" value="ECO:0007669"/>
    <property type="project" value="UniProtKB-KW"/>
</dbReference>
<keyword evidence="4" id="KW-0547">Nucleotide-binding</keyword>
<dbReference type="EC" id="2.7.11.1" evidence="1"/>
<comment type="caution">
    <text evidence="10">The sequence shown here is derived from an EMBL/GenBank/DDBJ whole genome shotgun (WGS) entry which is preliminary data.</text>
</comment>
<dbReference type="InterPro" id="IPR000719">
    <property type="entry name" value="Prot_kinase_dom"/>
</dbReference>
<keyword evidence="6" id="KW-0067">ATP-binding</keyword>
<keyword evidence="2 10" id="KW-0723">Serine/threonine-protein kinase</keyword>
<evidence type="ECO:0000313" key="10">
    <source>
        <dbReference type="EMBL" id="RSM72351.1"/>
    </source>
</evidence>
<reference evidence="10 11" key="1">
    <citation type="submission" date="2018-05" db="EMBL/GenBank/DDBJ databases">
        <title>Evolution of GPA BGCs.</title>
        <authorList>
            <person name="Waglechner N."/>
            <person name="Wright G.D."/>
        </authorList>
    </citation>
    <scope>NUCLEOTIDE SEQUENCE [LARGE SCALE GENOMIC DNA]</scope>
    <source>
        <strain evidence="10 11">A82846</strain>
    </source>
</reference>
<name>A0A428YSA0_KIBAR</name>
<dbReference type="PROSITE" id="PS50011">
    <property type="entry name" value="PROTEIN_KINASE_DOM"/>
    <property type="match status" value="1"/>
</dbReference>
<evidence type="ECO:0000256" key="1">
    <source>
        <dbReference type="ARBA" id="ARBA00012513"/>
    </source>
</evidence>
<evidence type="ECO:0000313" key="11">
    <source>
        <dbReference type="Proteomes" id="UP000287547"/>
    </source>
</evidence>
<dbReference type="Proteomes" id="UP000287547">
    <property type="component" value="Unassembled WGS sequence"/>
</dbReference>
<dbReference type="PROSITE" id="PS00108">
    <property type="entry name" value="PROTEIN_KINASE_ST"/>
    <property type="match status" value="1"/>
</dbReference>
<evidence type="ECO:0000256" key="7">
    <source>
        <dbReference type="SAM" id="MobiDB-lite"/>
    </source>
</evidence>
<dbReference type="PANTHER" id="PTHR43289:SF6">
    <property type="entry name" value="SERINE_THREONINE-PROTEIN KINASE NEKL-3"/>
    <property type="match status" value="1"/>
</dbReference>
<gene>
    <name evidence="10" type="ORF">DMH04_42715</name>
</gene>
<keyword evidence="3" id="KW-0808">Transferase</keyword>
<feature type="transmembrane region" description="Helical" evidence="8">
    <location>
        <begin position="297"/>
        <end position="315"/>
    </location>
</feature>
<proteinExistence type="predicted"/>